<dbReference type="Pfam" id="PF00899">
    <property type="entry name" value="ThiF"/>
    <property type="match status" value="1"/>
</dbReference>
<gene>
    <name evidence="2" type="ORF">BFV95_0104</name>
</gene>
<name>A0AB36G0T3_ALTMA</name>
<proteinExistence type="predicted"/>
<dbReference type="GO" id="GO:0008641">
    <property type="term" value="F:ubiquitin-like modifier activating enzyme activity"/>
    <property type="evidence" value="ECO:0007669"/>
    <property type="project" value="InterPro"/>
</dbReference>
<evidence type="ECO:0000259" key="1">
    <source>
        <dbReference type="Pfam" id="PF00899"/>
    </source>
</evidence>
<dbReference type="GO" id="GO:0004792">
    <property type="term" value="F:thiosulfate-cyanide sulfurtransferase activity"/>
    <property type="evidence" value="ECO:0007669"/>
    <property type="project" value="TreeGrafter"/>
</dbReference>
<organism evidence="2 3">
    <name type="scientific">Alteromonas macleodii</name>
    <name type="common">Pseudoalteromonas macleodii</name>
    <dbReference type="NCBI Taxonomy" id="28108"/>
    <lineage>
        <taxon>Bacteria</taxon>
        <taxon>Pseudomonadati</taxon>
        <taxon>Pseudomonadota</taxon>
        <taxon>Gammaproteobacteria</taxon>
        <taxon>Alteromonadales</taxon>
        <taxon>Alteromonadaceae</taxon>
        <taxon>Alteromonas/Salinimonas group</taxon>
        <taxon>Alteromonas</taxon>
    </lineage>
</organism>
<evidence type="ECO:0000313" key="3">
    <source>
        <dbReference type="Proteomes" id="UP000095392"/>
    </source>
</evidence>
<dbReference type="InterPro" id="IPR000594">
    <property type="entry name" value="ThiF_NAD_FAD-bd"/>
</dbReference>
<dbReference type="PANTHER" id="PTHR10953">
    <property type="entry name" value="UBIQUITIN-ACTIVATING ENZYME E1"/>
    <property type="match status" value="1"/>
</dbReference>
<dbReference type="RefSeq" id="WP_069943504.1">
    <property type="nucleotide sequence ID" value="NZ_MIPW01000003.1"/>
</dbReference>
<sequence>MLSHSATHSLNHSVGQQLAHQDIRRYSRQLLLDCIDHDGQLNLAGAHAVIVGLGGLGSLTARYLAGAGVGNITLIDGDTVDISNLQRQISYNEMHLGELKAKSLYNELRKVNSHLNIQFKCLFADSNNLPTLIASATCVLDCTDNVTVRRQINLASFRASIPLFIAAASGLTWQALNLPQNSATCGCYECLVNNVAVREDCVSKGVLGPVVGMAACHQATQALLFLARGFDADIKWGHYVNAHAGQGTLQSFKLPPSSSCEVCQ</sequence>
<dbReference type="InterPro" id="IPR045886">
    <property type="entry name" value="ThiF/MoeB/HesA"/>
</dbReference>
<protein>
    <submittedName>
        <fullName evidence="2">ThiF family protein</fullName>
    </submittedName>
</protein>
<dbReference type="GO" id="GO:0016779">
    <property type="term" value="F:nucleotidyltransferase activity"/>
    <property type="evidence" value="ECO:0007669"/>
    <property type="project" value="TreeGrafter"/>
</dbReference>
<dbReference type="Proteomes" id="UP000095392">
    <property type="component" value="Unassembled WGS sequence"/>
</dbReference>
<dbReference type="InterPro" id="IPR035985">
    <property type="entry name" value="Ubiquitin-activating_enz"/>
</dbReference>
<keyword evidence="3" id="KW-1185">Reference proteome</keyword>
<comment type="caution">
    <text evidence="2">The sequence shown here is derived from an EMBL/GenBank/DDBJ whole genome shotgun (WGS) entry which is preliminary data.</text>
</comment>
<evidence type="ECO:0000313" key="2">
    <source>
        <dbReference type="EMBL" id="OES38252.1"/>
    </source>
</evidence>
<accession>A0AB36G0T3</accession>
<dbReference type="EMBL" id="MIPY01000003">
    <property type="protein sequence ID" value="OES38252.1"/>
    <property type="molecule type" value="Genomic_DNA"/>
</dbReference>
<reference evidence="2 3" key="1">
    <citation type="submission" date="2016-09" db="EMBL/GenBank/DDBJ databases">
        <title>Draft Genome Sequence of four Alteromonas macleodii strains isolated from copper coupons and grown long-term at elevated copper levels.</title>
        <authorList>
            <person name="Cusick K."/>
            <person name="Dale J."/>
            <person name="Little B."/>
            <person name="Biffinger J."/>
        </authorList>
    </citation>
    <scope>NUCLEOTIDE SEQUENCE [LARGE SCALE GENOMIC DNA]</scope>
    <source>
        <strain evidence="2 3">KCP01</strain>
    </source>
</reference>
<dbReference type="PANTHER" id="PTHR10953:SF102">
    <property type="entry name" value="ADENYLYLTRANSFERASE AND SULFURTRANSFERASE MOCS3"/>
    <property type="match status" value="1"/>
</dbReference>
<dbReference type="CDD" id="cd00757">
    <property type="entry name" value="ThiF_MoeB_HesA_family"/>
    <property type="match status" value="1"/>
</dbReference>
<feature type="domain" description="THIF-type NAD/FAD binding fold" evidence="1">
    <location>
        <begin position="26"/>
        <end position="261"/>
    </location>
</feature>
<dbReference type="AlphaFoldDB" id="A0AB36G0T3"/>
<dbReference type="GO" id="GO:0008146">
    <property type="term" value="F:sulfotransferase activity"/>
    <property type="evidence" value="ECO:0007669"/>
    <property type="project" value="TreeGrafter"/>
</dbReference>
<dbReference type="SUPFAM" id="SSF69572">
    <property type="entry name" value="Activating enzymes of the ubiquitin-like proteins"/>
    <property type="match status" value="1"/>
</dbReference>
<dbReference type="GO" id="GO:0005829">
    <property type="term" value="C:cytosol"/>
    <property type="evidence" value="ECO:0007669"/>
    <property type="project" value="TreeGrafter"/>
</dbReference>
<dbReference type="Gene3D" id="3.40.50.720">
    <property type="entry name" value="NAD(P)-binding Rossmann-like Domain"/>
    <property type="match status" value="1"/>
</dbReference>